<dbReference type="Proteomes" id="UP000830781">
    <property type="component" value="Plasmid pDSM110277_d"/>
</dbReference>
<feature type="chain" id="PRO_5043802579" description="YtkA-like domain-containing protein" evidence="1">
    <location>
        <begin position="39"/>
        <end position="145"/>
    </location>
</feature>
<dbReference type="AlphaFoldDB" id="A0AAX3AH65"/>
<name>A0AAX3AH65_9RHOB</name>
<accession>A0AAX3AH65</accession>
<reference evidence="4" key="1">
    <citation type="journal article" date="2022" name="Microorganisms">
        <title>Beyond the ABCs#Discovery of Three New Plasmid Types in Rhodobacterales (RepQ, RepY, RepW).</title>
        <authorList>
            <person name="Freese H.M."/>
            <person name="Ringel V."/>
            <person name="Overmann J."/>
            <person name="Petersen J."/>
        </authorList>
    </citation>
    <scope>NUCLEOTIDE SEQUENCE [LARGE SCALE GENOMIC DNA]</scope>
    <source>
        <strain evidence="4">DSM 110277</strain>
        <plasmid evidence="4">pDSM110277_d</plasmid>
    </source>
</reference>
<dbReference type="Pfam" id="PF13115">
    <property type="entry name" value="YtkA"/>
    <property type="match status" value="1"/>
</dbReference>
<keyword evidence="3" id="KW-0614">Plasmid</keyword>
<gene>
    <name evidence="3" type="ORF">DSM110277_03668</name>
</gene>
<proteinExistence type="predicted"/>
<evidence type="ECO:0000256" key="1">
    <source>
        <dbReference type="SAM" id="SignalP"/>
    </source>
</evidence>
<keyword evidence="1" id="KW-0732">Signal</keyword>
<dbReference type="InterPro" id="IPR032693">
    <property type="entry name" value="YtkA-like_dom"/>
</dbReference>
<feature type="domain" description="YtkA-like" evidence="2">
    <location>
        <begin position="39"/>
        <end position="124"/>
    </location>
</feature>
<keyword evidence="4" id="KW-1185">Reference proteome</keyword>
<sequence length="145" mass="15695">MVGVPVARQYRRIMPRYIHSALAALVVAAQLSVPVAQAAASDYILVLVETTYAFGDDAVLEVRLIDTRTNAPVEGAVIFATRLDMAPDGMETMTSPVLALPGEEPGLYRFSADLTMDGNWRFSVAAKVQGEMETVQAQIVIEVQP</sequence>
<dbReference type="EMBL" id="CP084963">
    <property type="protein sequence ID" value="UOA25214.1"/>
    <property type="molecule type" value="Genomic_DNA"/>
</dbReference>
<evidence type="ECO:0000259" key="2">
    <source>
        <dbReference type="Pfam" id="PF13115"/>
    </source>
</evidence>
<feature type="signal peptide" evidence="1">
    <location>
        <begin position="1"/>
        <end position="38"/>
    </location>
</feature>
<evidence type="ECO:0000313" key="3">
    <source>
        <dbReference type="EMBL" id="UOA25214.1"/>
    </source>
</evidence>
<organism evidence="3 4">
    <name type="scientific">Sulfitobacter pontiacus</name>
    <dbReference type="NCBI Taxonomy" id="60137"/>
    <lineage>
        <taxon>Bacteria</taxon>
        <taxon>Pseudomonadati</taxon>
        <taxon>Pseudomonadota</taxon>
        <taxon>Alphaproteobacteria</taxon>
        <taxon>Rhodobacterales</taxon>
        <taxon>Roseobacteraceae</taxon>
        <taxon>Sulfitobacter</taxon>
    </lineage>
</organism>
<protein>
    <recommendedName>
        <fullName evidence="2">YtkA-like domain-containing protein</fullName>
    </recommendedName>
</protein>
<geneLocation type="plasmid" evidence="3 4">
    <name>pDSM110277_d</name>
</geneLocation>
<evidence type="ECO:0000313" key="4">
    <source>
        <dbReference type="Proteomes" id="UP000830781"/>
    </source>
</evidence>